<proteinExistence type="predicted"/>
<dbReference type="Proteomes" id="UP000692954">
    <property type="component" value="Unassembled WGS sequence"/>
</dbReference>
<evidence type="ECO:0000313" key="4">
    <source>
        <dbReference type="Proteomes" id="UP000692954"/>
    </source>
</evidence>
<sequence>MLEHNNTILIRIVLLALYLKSVLSQCQILSLPSNQIYVSNNTESRLIEKDSYDQFNFLNDQIEPQFQIPIYNAKIVQTIFIESISTEFLSEKWLCQFIHENKNIYYISCIDIIFIDEEGNANYYNKERLTLLVEVSPDETCHQFYLEGTLEFLIFCRKYQHFSIYSVDFFNQTKQALSYKYDNFECLKQTIEKNDKGYYLISFFNCENWSILKFQDNKINILANPQIFQDLKYDKISSLINIQFCQNLVVLIEKDQYTVFTLAESLIFYANVKVENFFIEKIVFTNTCNFQYYFGKAKINTIKIVKGDNQFEKVIDQKTIDILQAFHSLFLFSQEKLQIGWFDEQIIEIKCFSCNFNIIQTYNLFYIIDLQNQQIRFFKINVFVNYLKPTKKFIYEISNNPFQKSELQCFEIQETQFPKPNSIKHEFKNNCQEKEEILVKKEEYNFPIHQDFEIFGEYENRITYILGNVYLKDYCPIIEENLKGKQLIYFQFNILENQGVLLSDDMLSVYFCNNQSSVSKEIKNYQVLNYQNIIFMIKEKPQLAKAILFQIGNNQQQEEFLIQSNILQKLQYQQFIILVTQDQQEMTLIDLLQKRKLNIPKQFKDILIWVVTQSSKKKKLQFFIAKFKYFDIYQLNQYLVIQLSDLITLYKVNDITIVYAGKSKFILDSQSIQNKYSLIAVHNKKNIIKQYILDNRLKLLENYEIENYDIIRPILYQINKENLIIALKQLDLNYLFVFQIQQPLKLLQILKISKLDFYLQNDFIIYYDDDLNIRILDIDKLQIQYLNPAENQKQIVLYETIPIQLKHEFEANQQDQLYLDLKVINYCRNLYSSLTEHTIYVEDSEQIRIENIDLFSGPIDQLVLENNSKLKLIGPFINQQKIEDCQNQLTVCYKVIQYELYQNNAELTLFYNLRHYNKLKLLPFYLQKNLKENKINIKDAYFYKRNLVLVLYEKENSVFASVINYNIDQLSQQFEPIKLQGLQVKDFNRVQFQQTGTLMFIKYGSLERILKINQTNIIEIDLEIYFSNILFIENSPNQYIEMKIIKKIDESYFLINVFQLKMIEFLIVDSYKINYQLIEKTLSPHINIDIYQLKQYFQNQLFESFLDENRIEIKVLQITLSFSVISKIQINQKNGEIIYTVEQVFRNPKSQELLNFKYFDENILILINSKDNTSYLYYIKQIKPFYDYIFMFDNNLLNFYPLNTTHYLFYFNQIDQLFIGEIGFQLQKLQELDDYETCIIKASNQVSKEQIRLIIKKITFLSNNGVLITSSGILLGSYYLYRRQKLKQIIKILQKLMNDHFIKQIHININQKVVDLNLKSYNEILFIDKIFDFFQF</sequence>
<keyword evidence="2" id="KW-0732">Signal</keyword>
<keyword evidence="1" id="KW-0812">Transmembrane</keyword>
<keyword evidence="4" id="KW-1185">Reference proteome</keyword>
<keyword evidence="1" id="KW-0472">Membrane</keyword>
<dbReference type="OrthoDB" id="309700at2759"/>
<dbReference type="EMBL" id="CAJJDN010000156">
    <property type="protein sequence ID" value="CAD8125114.1"/>
    <property type="molecule type" value="Genomic_DNA"/>
</dbReference>
<reference evidence="3" key="1">
    <citation type="submission" date="2021-01" db="EMBL/GenBank/DDBJ databases">
        <authorList>
            <consortium name="Genoscope - CEA"/>
            <person name="William W."/>
        </authorList>
    </citation>
    <scope>NUCLEOTIDE SEQUENCE</scope>
</reference>
<evidence type="ECO:0000313" key="3">
    <source>
        <dbReference type="EMBL" id="CAD8125114.1"/>
    </source>
</evidence>
<evidence type="ECO:0000256" key="2">
    <source>
        <dbReference type="SAM" id="SignalP"/>
    </source>
</evidence>
<keyword evidence="1" id="KW-1133">Transmembrane helix</keyword>
<organism evidence="3 4">
    <name type="scientific">Paramecium sonneborni</name>
    <dbReference type="NCBI Taxonomy" id="65129"/>
    <lineage>
        <taxon>Eukaryota</taxon>
        <taxon>Sar</taxon>
        <taxon>Alveolata</taxon>
        <taxon>Ciliophora</taxon>
        <taxon>Intramacronucleata</taxon>
        <taxon>Oligohymenophorea</taxon>
        <taxon>Peniculida</taxon>
        <taxon>Parameciidae</taxon>
        <taxon>Paramecium</taxon>
    </lineage>
</organism>
<feature type="transmembrane region" description="Helical" evidence="1">
    <location>
        <begin position="1260"/>
        <end position="1281"/>
    </location>
</feature>
<evidence type="ECO:0000256" key="1">
    <source>
        <dbReference type="SAM" id="Phobius"/>
    </source>
</evidence>
<feature type="signal peptide" evidence="2">
    <location>
        <begin position="1"/>
        <end position="24"/>
    </location>
</feature>
<accession>A0A8S1RCQ7</accession>
<name>A0A8S1RCQ7_9CILI</name>
<feature type="chain" id="PRO_5035755772" description="Transmembrane protein" evidence="2">
    <location>
        <begin position="25"/>
        <end position="1336"/>
    </location>
</feature>
<protein>
    <recommendedName>
        <fullName evidence="5">Transmembrane protein</fullName>
    </recommendedName>
</protein>
<evidence type="ECO:0008006" key="5">
    <source>
        <dbReference type="Google" id="ProtNLM"/>
    </source>
</evidence>
<gene>
    <name evidence="3" type="ORF">PSON_ATCC_30995.1.T1560076</name>
</gene>
<comment type="caution">
    <text evidence="3">The sequence shown here is derived from an EMBL/GenBank/DDBJ whole genome shotgun (WGS) entry which is preliminary data.</text>
</comment>